<dbReference type="PANTHER" id="PTHR31286">
    <property type="entry name" value="GLYCINE-RICH CELL WALL STRUCTURAL PROTEIN 1.8-LIKE"/>
    <property type="match status" value="1"/>
</dbReference>
<evidence type="ECO:0000313" key="2">
    <source>
        <dbReference type="EMBL" id="RYR41921.1"/>
    </source>
</evidence>
<dbReference type="PANTHER" id="PTHR31286:SF178">
    <property type="entry name" value="DUF4283 DOMAIN-CONTAINING PROTEIN"/>
    <property type="match status" value="1"/>
</dbReference>
<protein>
    <submittedName>
        <fullName evidence="2">Uncharacterized protein</fullName>
    </submittedName>
</protein>
<dbReference type="Proteomes" id="UP000289738">
    <property type="component" value="Chromosome A08"/>
</dbReference>
<name>A0A445BTK0_ARAHY</name>
<feature type="compositionally biased region" description="Polar residues" evidence="1">
    <location>
        <begin position="138"/>
        <end position="155"/>
    </location>
</feature>
<reference evidence="2 3" key="1">
    <citation type="submission" date="2019-01" db="EMBL/GenBank/DDBJ databases">
        <title>Sequencing of cultivated peanut Arachis hypogaea provides insights into genome evolution and oil improvement.</title>
        <authorList>
            <person name="Chen X."/>
        </authorList>
    </citation>
    <scope>NUCLEOTIDE SEQUENCE [LARGE SCALE GENOMIC DNA]</scope>
    <source>
        <strain evidence="3">cv. Fuhuasheng</strain>
        <tissue evidence="2">Leaves</tissue>
    </source>
</reference>
<dbReference type="AlphaFoldDB" id="A0A445BTK0"/>
<accession>A0A445BTK0</accession>
<feature type="region of interest" description="Disordered" evidence="1">
    <location>
        <begin position="130"/>
        <end position="173"/>
    </location>
</feature>
<gene>
    <name evidence="2" type="ORF">Ahy_A08g038353</name>
</gene>
<proteinExistence type="predicted"/>
<keyword evidence="3" id="KW-1185">Reference proteome</keyword>
<comment type="caution">
    <text evidence="2">The sequence shown here is derived from an EMBL/GenBank/DDBJ whole genome shotgun (WGS) entry which is preliminary data.</text>
</comment>
<evidence type="ECO:0000256" key="1">
    <source>
        <dbReference type="SAM" id="MobiDB-lite"/>
    </source>
</evidence>
<sequence length="173" mass="19798">MLFSFKDKKSGLQIIQNGPWNVRKNLVNLRLWMEGESVFEIDHDFMEFWIQVHGIPLDHMNKETRIFIGGMLGVLVEAEDPKVDGIFRRSFLRIKVSINITKTLPTELGVSQVYPVSAIGGVGSKQHEWTEEDVKQACDQQNLGRESGEEQSTGESRIRAEQNLQQKIRKESV</sequence>
<dbReference type="InterPro" id="IPR040256">
    <property type="entry name" value="At4g02000-like"/>
</dbReference>
<dbReference type="EMBL" id="SDMP01000008">
    <property type="protein sequence ID" value="RYR41921.1"/>
    <property type="molecule type" value="Genomic_DNA"/>
</dbReference>
<organism evidence="2 3">
    <name type="scientific">Arachis hypogaea</name>
    <name type="common">Peanut</name>
    <dbReference type="NCBI Taxonomy" id="3818"/>
    <lineage>
        <taxon>Eukaryota</taxon>
        <taxon>Viridiplantae</taxon>
        <taxon>Streptophyta</taxon>
        <taxon>Embryophyta</taxon>
        <taxon>Tracheophyta</taxon>
        <taxon>Spermatophyta</taxon>
        <taxon>Magnoliopsida</taxon>
        <taxon>eudicotyledons</taxon>
        <taxon>Gunneridae</taxon>
        <taxon>Pentapetalae</taxon>
        <taxon>rosids</taxon>
        <taxon>fabids</taxon>
        <taxon>Fabales</taxon>
        <taxon>Fabaceae</taxon>
        <taxon>Papilionoideae</taxon>
        <taxon>50 kb inversion clade</taxon>
        <taxon>dalbergioids sensu lato</taxon>
        <taxon>Dalbergieae</taxon>
        <taxon>Pterocarpus clade</taxon>
        <taxon>Arachis</taxon>
    </lineage>
</organism>
<evidence type="ECO:0000313" key="3">
    <source>
        <dbReference type="Proteomes" id="UP000289738"/>
    </source>
</evidence>